<evidence type="ECO:0000313" key="2">
    <source>
        <dbReference type="EMBL" id="GGL91598.1"/>
    </source>
</evidence>
<keyword evidence="3" id="KW-1185">Reference proteome</keyword>
<sequence>MKFVAIVAALAAAPAAASEEAQEPGDRTCTASGLTVMFAVEMAKKYQEFCHDTSLSRTERDAACAAFVDTVEAMKPAAEWVKENCPAE</sequence>
<keyword evidence="1" id="KW-0732">Signal</keyword>
<reference evidence="2" key="2">
    <citation type="submission" date="2020-09" db="EMBL/GenBank/DDBJ databases">
        <authorList>
            <person name="Sun Q."/>
            <person name="Zhou Y."/>
        </authorList>
    </citation>
    <scope>NUCLEOTIDE SEQUENCE</scope>
    <source>
        <strain evidence="2">CGMCC 1.6293</strain>
    </source>
</reference>
<evidence type="ECO:0008006" key="4">
    <source>
        <dbReference type="Google" id="ProtNLM"/>
    </source>
</evidence>
<dbReference type="EMBL" id="BMLF01000001">
    <property type="protein sequence ID" value="GGL91598.1"/>
    <property type="molecule type" value="Genomic_DNA"/>
</dbReference>
<proteinExistence type="predicted"/>
<organism evidence="2 3">
    <name type="scientific">Pseudooceanicola nanhaiensis</name>
    <dbReference type="NCBI Taxonomy" id="375761"/>
    <lineage>
        <taxon>Bacteria</taxon>
        <taxon>Pseudomonadati</taxon>
        <taxon>Pseudomonadota</taxon>
        <taxon>Alphaproteobacteria</taxon>
        <taxon>Rhodobacterales</taxon>
        <taxon>Paracoccaceae</taxon>
        <taxon>Pseudooceanicola</taxon>
    </lineage>
</organism>
<dbReference type="AlphaFoldDB" id="A0A917WD45"/>
<feature type="signal peptide" evidence="1">
    <location>
        <begin position="1"/>
        <end position="17"/>
    </location>
</feature>
<gene>
    <name evidence="2" type="ORF">GCM10011534_12220</name>
</gene>
<accession>A0A917WD45</accession>
<evidence type="ECO:0000256" key="1">
    <source>
        <dbReference type="SAM" id="SignalP"/>
    </source>
</evidence>
<comment type="caution">
    <text evidence="2">The sequence shown here is derived from an EMBL/GenBank/DDBJ whole genome shotgun (WGS) entry which is preliminary data.</text>
</comment>
<reference evidence="2" key="1">
    <citation type="journal article" date="2014" name="Int. J. Syst. Evol. Microbiol.">
        <title>Complete genome sequence of Corynebacterium casei LMG S-19264T (=DSM 44701T), isolated from a smear-ripened cheese.</title>
        <authorList>
            <consortium name="US DOE Joint Genome Institute (JGI-PGF)"/>
            <person name="Walter F."/>
            <person name="Albersmeier A."/>
            <person name="Kalinowski J."/>
            <person name="Ruckert C."/>
        </authorList>
    </citation>
    <scope>NUCLEOTIDE SEQUENCE</scope>
    <source>
        <strain evidence="2">CGMCC 1.6293</strain>
    </source>
</reference>
<evidence type="ECO:0000313" key="3">
    <source>
        <dbReference type="Proteomes" id="UP000649829"/>
    </source>
</evidence>
<dbReference type="Proteomes" id="UP000649829">
    <property type="component" value="Unassembled WGS sequence"/>
</dbReference>
<protein>
    <recommendedName>
        <fullName evidence="4">3',5'-cyclic-nucleotide phosphodiesterase</fullName>
    </recommendedName>
</protein>
<dbReference type="RefSeq" id="WP_028286082.1">
    <property type="nucleotide sequence ID" value="NZ_BMLF01000001.1"/>
</dbReference>
<name>A0A917WD45_9RHOB</name>
<feature type="chain" id="PRO_5037249846" description="3',5'-cyclic-nucleotide phosphodiesterase" evidence="1">
    <location>
        <begin position="18"/>
        <end position="88"/>
    </location>
</feature>